<dbReference type="EMBL" id="SIJK02000049">
    <property type="protein sequence ID" value="MBP1467943.1"/>
    <property type="molecule type" value="Genomic_DNA"/>
</dbReference>
<organism evidence="3 4">
    <name type="scientific">Candidatus Chloroploca mongolica</name>
    <dbReference type="NCBI Taxonomy" id="2528176"/>
    <lineage>
        <taxon>Bacteria</taxon>
        <taxon>Bacillati</taxon>
        <taxon>Chloroflexota</taxon>
        <taxon>Chloroflexia</taxon>
        <taxon>Chloroflexales</taxon>
        <taxon>Chloroflexineae</taxon>
        <taxon>Oscillochloridaceae</taxon>
        <taxon>Candidatus Chloroploca</taxon>
    </lineage>
</organism>
<sequence length="162" mass="18947">MDILDRLLGHDTWTTRQLLLACQSLPDDLLDKEFDIDHKSLRETFIHVIENMEIWTDLLYERVVQEKTGNTISELLERLTVVSRDFANLARNIAREKRYDDCFMDTLDNPPVKKTFGGAIGHVITHNMHHRAQIMFLMERAGLKDHIEGDLLSWESNSFGWH</sequence>
<reference evidence="3 4" key="1">
    <citation type="submission" date="2021-03" db="EMBL/GenBank/DDBJ databases">
        <authorList>
            <person name="Grouzdev D.S."/>
        </authorList>
    </citation>
    <scope>NUCLEOTIDE SEQUENCE [LARGE SCALE GENOMIC DNA]</scope>
    <source>
        <strain evidence="3 4">M50-1</strain>
    </source>
</reference>
<comment type="similarity">
    <text evidence="1">Belongs to the DinB family.</text>
</comment>
<proteinExistence type="inferred from homology"/>
<keyword evidence="4" id="KW-1185">Reference proteome</keyword>
<dbReference type="Pfam" id="PF05163">
    <property type="entry name" value="DinB"/>
    <property type="match status" value="1"/>
</dbReference>
<dbReference type="Proteomes" id="UP001193081">
    <property type="component" value="Unassembled WGS sequence"/>
</dbReference>
<dbReference type="Gene3D" id="1.20.120.450">
    <property type="entry name" value="dinb family like domain"/>
    <property type="match status" value="1"/>
</dbReference>
<gene>
    <name evidence="3" type="ORF">EYB53_019660</name>
</gene>
<dbReference type="PANTHER" id="PTHR37302:SF3">
    <property type="entry name" value="DAMAGE-INDUCIBLE PROTEIN DINB"/>
    <property type="match status" value="1"/>
</dbReference>
<dbReference type="InterPro" id="IPR034660">
    <property type="entry name" value="DinB/YfiT-like"/>
</dbReference>
<evidence type="ECO:0000313" key="4">
    <source>
        <dbReference type="Proteomes" id="UP001193081"/>
    </source>
</evidence>
<dbReference type="RefSeq" id="WP_135480184.1">
    <property type="nucleotide sequence ID" value="NZ_SIJK02000049.1"/>
</dbReference>
<keyword evidence="2" id="KW-0479">Metal-binding</keyword>
<name>A0ABS4DET0_9CHLR</name>
<dbReference type="PANTHER" id="PTHR37302">
    <property type="entry name" value="SLR1116 PROTEIN"/>
    <property type="match status" value="1"/>
</dbReference>
<dbReference type="SUPFAM" id="SSF109854">
    <property type="entry name" value="DinB/YfiT-like putative metalloenzymes"/>
    <property type="match status" value="1"/>
</dbReference>
<protein>
    <submittedName>
        <fullName evidence="3">DinB family protein</fullName>
    </submittedName>
</protein>
<comment type="caution">
    <text evidence="3">The sequence shown here is derived from an EMBL/GenBank/DDBJ whole genome shotgun (WGS) entry which is preliminary data.</text>
</comment>
<evidence type="ECO:0000313" key="3">
    <source>
        <dbReference type="EMBL" id="MBP1467943.1"/>
    </source>
</evidence>
<evidence type="ECO:0000256" key="2">
    <source>
        <dbReference type="ARBA" id="ARBA00022723"/>
    </source>
</evidence>
<evidence type="ECO:0000256" key="1">
    <source>
        <dbReference type="ARBA" id="ARBA00008635"/>
    </source>
</evidence>
<accession>A0ABS4DET0</accession>
<dbReference type="InterPro" id="IPR007837">
    <property type="entry name" value="DinB"/>
</dbReference>